<dbReference type="Pfam" id="PF00072">
    <property type="entry name" value="Response_reg"/>
    <property type="match status" value="1"/>
</dbReference>
<dbReference type="Proteomes" id="UP000078534">
    <property type="component" value="Unassembled WGS sequence"/>
</dbReference>
<dbReference type="Gene3D" id="6.10.250.690">
    <property type="match status" value="1"/>
</dbReference>
<reference evidence="12" key="1">
    <citation type="submission" date="2016-04" db="EMBL/GenBank/DDBJ databases">
        <authorList>
            <person name="Lyu Z."/>
            <person name="Lyu W."/>
        </authorList>
    </citation>
    <scope>NUCLEOTIDE SEQUENCE [LARGE SCALE GENOMIC DNA]</scope>
    <source>
        <strain evidence="12">C44</strain>
    </source>
</reference>
<dbReference type="GO" id="GO:0005829">
    <property type="term" value="C:cytosol"/>
    <property type="evidence" value="ECO:0007669"/>
    <property type="project" value="TreeGrafter"/>
</dbReference>
<keyword evidence="4" id="KW-0805">Transcription regulation</keyword>
<dbReference type="PANTHER" id="PTHR48111">
    <property type="entry name" value="REGULATOR OF RPOS"/>
    <property type="match status" value="1"/>
</dbReference>
<dbReference type="InterPro" id="IPR011006">
    <property type="entry name" value="CheY-like_superfamily"/>
</dbReference>
<evidence type="ECO:0000259" key="10">
    <source>
        <dbReference type="PROSITE" id="PS51755"/>
    </source>
</evidence>
<keyword evidence="3" id="KW-0902">Two-component regulatory system</keyword>
<evidence type="ECO:0000256" key="3">
    <source>
        <dbReference type="ARBA" id="ARBA00023012"/>
    </source>
</evidence>
<evidence type="ECO:0000256" key="1">
    <source>
        <dbReference type="ARBA" id="ARBA00004496"/>
    </source>
</evidence>
<dbReference type="InterPro" id="IPR016032">
    <property type="entry name" value="Sig_transdc_resp-reg_C-effctor"/>
</dbReference>
<keyword evidence="2 7" id="KW-0597">Phosphoprotein</keyword>
<dbReference type="InterPro" id="IPR001867">
    <property type="entry name" value="OmpR/PhoB-type_DNA-bd"/>
</dbReference>
<dbReference type="PROSITE" id="PS51755">
    <property type="entry name" value="OMPR_PHOB"/>
    <property type="match status" value="1"/>
</dbReference>
<dbReference type="CDD" id="cd00383">
    <property type="entry name" value="trans_reg_C"/>
    <property type="match status" value="1"/>
</dbReference>
<dbReference type="AlphaFoldDB" id="A0A179SX07"/>
<dbReference type="Pfam" id="PF00486">
    <property type="entry name" value="Trans_reg_C"/>
    <property type="match status" value="1"/>
</dbReference>
<feature type="DNA-binding region" description="OmpR/PhoB-type" evidence="8">
    <location>
        <begin position="126"/>
        <end position="226"/>
    </location>
</feature>
<dbReference type="GO" id="GO:0006355">
    <property type="term" value="P:regulation of DNA-templated transcription"/>
    <property type="evidence" value="ECO:0007669"/>
    <property type="project" value="InterPro"/>
</dbReference>
<organism evidence="11 12">
    <name type="scientific">Metabacillus litoralis</name>
    <dbReference type="NCBI Taxonomy" id="152268"/>
    <lineage>
        <taxon>Bacteria</taxon>
        <taxon>Bacillati</taxon>
        <taxon>Bacillota</taxon>
        <taxon>Bacilli</taxon>
        <taxon>Bacillales</taxon>
        <taxon>Bacillaceae</taxon>
        <taxon>Metabacillus</taxon>
    </lineage>
</organism>
<evidence type="ECO:0000259" key="9">
    <source>
        <dbReference type="PROSITE" id="PS50110"/>
    </source>
</evidence>
<dbReference type="FunFam" id="3.40.50.2300:FF:000001">
    <property type="entry name" value="DNA-binding response regulator PhoB"/>
    <property type="match status" value="1"/>
</dbReference>
<feature type="domain" description="Response regulatory" evidence="9">
    <location>
        <begin position="3"/>
        <end position="116"/>
    </location>
</feature>
<evidence type="ECO:0000256" key="6">
    <source>
        <dbReference type="ARBA" id="ARBA00023163"/>
    </source>
</evidence>
<dbReference type="GO" id="GO:0000156">
    <property type="term" value="F:phosphorelay response regulator activity"/>
    <property type="evidence" value="ECO:0007669"/>
    <property type="project" value="TreeGrafter"/>
</dbReference>
<dbReference type="InterPro" id="IPR036388">
    <property type="entry name" value="WH-like_DNA-bd_sf"/>
</dbReference>
<feature type="modified residue" description="4-aspartylphosphate" evidence="7">
    <location>
        <position position="52"/>
    </location>
</feature>
<dbReference type="STRING" id="152268.A6K24_23225"/>
<sequence>MKTVLLIDDEQRMLDLLSLYLSPYGYTCIKKVSGKDGIQFLEKEDVDIVILDVMIPEMDGWTICKKIRDFSNVPIIMLTARSAKEDIVKGLKTGADDYLSKPFNEQELLARIEALIRRISRHKNEEGHVTFKGLTLNKSTFELRYLNEGITVTPKEFALLELFLNYPNKVFSREHLLTTIWGLRAETEDRTIDSHIRNIRDKLRHAGFPVDKHMKTVWGVGYKWSSDAY</sequence>
<dbReference type="InterPro" id="IPR039420">
    <property type="entry name" value="WalR-like"/>
</dbReference>
<comment type="subcellular location">
    <subcellularLocation>
        <location evidence="1">Cytoplasm</location>
    </subcellularLocation>
</comment>
<evidence type="ECO:0000313" key="11">
    <source>
        <dbReference type="EMBL" id="OAS85904.1"/>
    </source>
</evidence>
<keyword evidence="12" id="KW-1185">Reference proteome</keyword>
<evidence type="ECO:0000256" key="7">
    <source>
        <dbReference type="PROSITE-ProRule" id="PRU00169"/>
    </source>
</evidence>
<dbReference type="EMBL" id="LWSG01000017">
    <property type="protein sequence ID" value="OAS85904.1"/>
    <property type="molecule type" value="Genomic_DNA"/>
</dbReference>
<feature type="domain" description="OmpR/PhoB-type" evidence="10">
    <location>
        <begin position="126"/>
        <end position="226"/>
    </location>
</feature>
<comment type="caution">
    <text evidence="11">The sequence shown here is derived from an EMBL/GenBank/DDBJ whole genome shotgun (WGS) entry which is preliminary data.</text>
</comment>
<dbReference type="Gene3D" id="3.40.50.2300">
    <property type="match status" value="1"/>
</dbReference>
<gene>
    <name evidence="11" type="ORF">A6K24_23225</name>
</gene>
<dbReference type="OrthoDB" id="9790442at2"/>
<evidence type="ECO:0000256" key="2">
    <source>
        <dbReference type="ARBA" id="ARBA00022553"/>
    </source>
</evidence>
<dbReference type="SUPFAM" id="SSF46894">
    <property type="entry name" value="C-terminal effector domain of the bipartite response regulators"/>
    <property type="match status" value="1"/>
</dbReference>
<evidence type="ECO:0000256" key="8">
    <source>
        <dbReference type="PROSITE-ProRule" id="PRU01091"/>
    </source>
</evidence>
<proteinExistence type="predicted"/>
<name>A0A179SX07_9BACI</name>
<dbReference type="PROSITE" id="PS50110">
    <property type="entry name" value="RESPONSE_REGULATORY"/>
    <property type="match status" value="1"/>
</dbReference>
<evidence type="ECO:0000313" key="12">
    <source>
        <dbReference type="Proteomes" id="UP000078534"/>
    </source>
</evidence>
<evidence type="ECO:0000256" key="4">
    <source>
        <dbReference type="ARBA" id="ARBA00023015"/>
    </source>
</evidence>
<dbReference type="GO" id="GO:0032993">
    <property type="term" value="C:protein-DNA complex"/>
    <property type="evidence" value="ECO:0007669"/>
    <property type="project" value="TreeGrafter"/>
</dbReference>
<dbReference type="CDD" id="cd17574">
    <property type="entry name" value="REC_OmpR"/>
    <property type="match status" value="1"/>
</dbReference>
<evidence type="ECO:0000256" key="5">
    <source>
        <dbReference type="ARBA" id="ARBA00023125"/>
    </source>
</evidence>
<keyword evidence="5 8" id="KW-0238">DNA-binding</keyword>
<dbReference type="InterPro" id="IPR001789">
    <property type="entry name" value="Sig_transdc_resp-reg_receiver"/>
</dbReference>
<dbReference type="SMART" id="SM00862">
    <property type="entry name" value="Trans_reg_C"/>
    <property type="match status" value="1"/>
</dbReference>
<dbReference type="GO" id="GO:0000976">
    <property type="term" value="F:transcription cis-regulatory region binding"/>
    <property type="evidence" value="ECO:0007669"/>
    <property type="project" value="TreeGrafter"/>
</dbReference>
<dbReference type="RefSeq" id="WP_066333086.1">
    <property type="nucleotide sequence ID" value="NZ_LWSG01000017.1"/>
</dbReference>
<keyword evidence="6" id="KW-0804">Transcription</keyword>
<dbReference type="PANTHER" id="PTHR48111:SF73">
    <property type="entry name" value="ALKALINE PHOSPHATASE SYNTHESIS TRANSCRIPTIONAL REGULATORY PROTEIN PHOP"/>
    <property type="match status" value="1"/>
</dbReference>
<accession>A0A179SX07</accession>
<dbReference type="Gene3D" id="1.10.10.10">
    <property type="entry name" value="Winged helix-like DNA-binding domain superfamily/Winged helix DNA-binding domain"/>
    <property type="match status" value="1"/>
</dbReference>
<dbReference type="SMART" id="SM00448">
    <property type="entry name" value="REC"/>
    <property type="match status" value="1"/>
</dbReference>
<protein>
    <submittedName>
        <fullName evidence="11">DNA-binding response regulator</fullName>
    </submittedName>
</protein>
<dbReference type="SUPFAM" id="SSF52172">
    <property type="entry name" value="CheY-like"/>
    <property type="match status" value="1"/>
</dbReference>